<dbReference type="EMBL" id="WKQE01000023">
    <property type="protein sequence ID" value="MSC81762.1"/>
    <property type="molecule type" value="Genomic_DNA"/>
</dbReference>
<dbReference type="PROSITE" id="PS00396">
    <property type="entry name" value="TOPO_IA_1"/>
    <property type="match status" value="1"/>
</dbReference>
<evidence type="ECO:0000256" key="11">
    <source>
        <dbReference type="ARBA" id="ARBA00032235"/>
    </source>
</evidence>
<evidence type="ECO:0000256" key="3">
    <source>
        <dbReference type="ARBA" id="ARBA00012891"/>
    </source>
</evidence>
<evidence type="ECO:0000259" key="13">
    <source>
        <dbReference type="PROSITE" id="PS50880"/>
    </source>
</evidence>
<evidence type="ECO:0000313" key="15">
    <source>
        <dbReference type="EMBL" id="MSC81762.1"/>
    </source>
</evidence>
<dbReference type="InterPro" id="IPR013825">
    <property type="entry name" value="Topo_IA_cen_sub2"/>
</dbReference>
<evidence type="ECO:0000256" key="1">
    <source>
        <dbReference type="ARBA" id="ARBA00000213"/>
    </source>
</evidence>
<dbReference type="SMART" id="SM00493">
    <property type="entry name" value="TOPRIM"/>
    <property type="match status" value="1"/>
</dbReference>
<dbReference type="InterPro" id="IPR034144">
    <property type="entry name" value="TOPRIM_TopoIII"/>
</dbReference>
<dbReference type="InterPro" id="IPR006171">
    <property type="entry name" value="TOPRIM_dom"/>
</dbReference>
<dbReference type="InterPro" id="IPR013497">
    <property type="entry name" value="Topo_IA_cen"/>
</dbReference>
<dbReference type="EC" id="5.6.2.1" evidence="3"/>
<dbReference type="SMART" id="SM00436">
    <property type="entry name" value="TOP1Bc"/>
    <property type="match status" value="1"/>
</dbReference>
<protein>
    <recommendedName>
        <fullName evidence="3">DNA topoisomerase</fullName>
        <ecNumber evidence="3">5.6.2.1</ecNumber>
    </recommendedName>
    <alternativeName>
        <fullName evidence="12">Omega-protein</fullName>
    </alternativeName>
    <alternativeName>
        <fullName evidence="11">Relaxing enzyme</fullName>
    </alternativeName>
    <alternativeName>
        <fullName evidence="9">Swivelase</fullName>
    </alternativeName>
    <alternativeName>
        <fullName evidence="10">Untwisting enzyme</fullName>
    </alternativeName>
</protein>
<dbReference type="InterPro" id="IPR023405">
    <property type="entry name" value="Topo_IA_core_domain"/>
</dbReference>
<dbReference type="AlphaFoldDB" id="A0A6A8KIY8"/>
<gene>
    <name evidence="15" type="primary">topB</name>
    <name evidence="15" type="ORF">GKD85_13310</name>
</gene>
<dbReference type="InterPro" id="IPR005738">
    <property type="entry name" value="TopoIII"/>
</dbReference>
<reference evidence="15 16" key="1">
    <citation type="journal article" date="2019" name="Nat. Med.">
        <title>A library of human gut bacterial isolates paired with longitudinal multiomics data enables mechanistic microbiome research.</title>
        <authorList>
            <person name="Poyet M."/>
            <person name="Groussin M."/>
            <person name="Gibbons S.M."/>
            <person name="Avila-Pacheco J."/>
            <person name="Jiang X."/>
            <person name="Kearney S.M."/>
            <person name="Perrotta A.R."/>
            <person name="Berdy B."/>
            <person name="Zhao S."/>
            <person name="Lieberman T.D."/>
            <person name="Swanson P.K."/>
            <person name="Smith M."/>
            <person name="Roesemann S."/>
            <person name="Alexander J.E."/>
            <person name="Rich S.A."/>
            <person name="Livny J."/>
            <person name="Vlamakis H."/>
            <person name="Clish C."/>
            <person name="Bullock K."/>
            <person name="Deik A."/>
            <person name="Scott J."/>
            <person name="Pierce K.A."/>
            <person name="Xavier R.J."/>
            <person name="Alm E.J."/>
        </authorList>
    </citation>
    <scope>NUCLEOTIDE SEQUENCE [LARGE SCALE GENOMIC DNA]</scope>
    <source>
        <strain evidence="15 16">BIOML-B9</strain>
    </source>
</reference>
<keyword evidence="8 15" id="KW-0413">Isomerase</keyword>
<evidence type="ECO:0000256" key="7">
    <source>
        <dbReference type="ARBA" id="ARBA00023125"/>
    </source>
</evidence>
<dbReference type="GO" id="GO:0003917">
    <property type="term" value="F:DNA topoisomerase type I (single strand cut, ATP-independent) activity"/>
    <property type="evidence" value="ECO:0007669"/>
    <property type="project" value="UniProtKB-EC"/>
</dbReference>
<evidence type="ECO:0000256" key="6">
    <source>
        <dbReference type="ARBA" id="ARBA00023029"/>
    </source>
</evidence>
<accession>A0A6A8KIY8</accession>
<dbReference type="PANTHER" id="PTHR11390">
    <property type="entry name" value="PROKARYOTIC DNA TOPOISOMERASE"/>
    <property type="match status" value="1"/>
</dbReference>
<proteinExistence type="inferred from homology"/>
<dbReference type="PROSITE" id="PS50880">
    <property type="entry name" value="TOPRIM"/>
    <property type="match status" value="1"/>
</dbReference>
<keyword evidence="5" id="KW-0460">Magnesium</keyword>
<comment type="similarity">
    <text evidence="2">Belongs to the type IA topoisomerase family.</text>
</comment>
<evidence type="ECO:0000313" key="16">
    <source>
        <dbReference type="Proteomes" id="UP000477010"/>
    </source>
</evidence>
<dbReference type="GO" id="GO:0006281">
    <property type="term" value="P:DNA repair"/>
    <property type="evidence" value="ECO:0007669"/>
    <property type="project" value="TreeGrafter"/>
</dbReference>
<dbReference type="InterPro" id="IPR013826">
    <property type="entry name" value="Topo_IA_cen_sub3"/>
</dbReference>
<comment type="caution">
    <text evidence="15">The sequence shown here is derived from an EMBL/GenBank/DDBJ whole genome shotgun (WGS) entry which is preliminary data.</text>
</comment>
<dbReference type="CDD" id="cd03362">
    <property type="entry name" value="TOPRIM_TopoIA_TopoIII"/>
    <property type="match status" value="1"/>
</dbReference>
<dbReference type="NCBIfam" id="TIGR01056">
    <property type="entry name" value="topB"/>
    <property type="match status" value="1"/>
</dbReference>
<name>A0A6A8KIY8_9FIRM</name>
<dbReference type="Gene3D" id="3.40.50.140">
    <property type="match status" value="1"/>
</dbReference>
<keyword evidence="4" id="KW-0479">Metal-binding</keyword>
<dbReference type="PROSITE" id="PS52039">
    <property type="entry name" value="TOPO_IA_2"/>
    <property type="match status" value="1"/>
</dbReference>
<keyword evidence="7" id="KW-0238">DNA-binding</keyword>
<dbReference type="PANTHER" id="PTHR11390:SF21">
    <property type="entry name" value="DNA TOPOISOMERASE 3-ALPHA"/>
    <property type="match status" value="1"/>
</dbReference>
<dbReference type="GO" id="GO:0006265">
    <property type="term" value="P:DNA topological change"/>
    <property type="evidence" value="ECO:0007669"/>
    <property type="project" value="InterPro"/>
</dbReference>
<evidence type="ECO:0000256" key="5">
    <source>
        <dbReference type="ARBA" id="ARBA00022842"/>
    </source>
</evidence>
<feature type="domain" description="Topo IA-type catalytic" evidence="14">
    <location>
        <begin position="152"/>
        <end position="579"/>
    </location>
</feature>
<dbReference type="GO" id="GO:0046872">
    <property type="term" value="F:metal ion binding"/>
    <property type="evidence" value="ECO:0007669"/>
    <property type="project" value="UniProtKB-KW"/>
</dbReference>
<dbReference type="Pfam" id="PF01131">
    <property type="entry name" value="Topoisom_bac"/>
    <property type="match status" value="1"/>
</dbReference>
<dbReference type="GO" id="GO:0006310">
    <property type="term" value="P:DNA recombination"/>
    <property type="evidence" value="ECO:0007669"/>
    <property type="project" value="TreeGrafter"/>
</dbReference>
<dbReference type="GO" id="GO:0043597">
    <property type="term" value="C:cytoplasmic replication fork"/>
    <property type="evidence" value="ECO:0007669"/>
    <property type="project" value="TreeGrafter"/>
</dbReference>
<evidence type="ECO:0000256" key="8">
    <source>
        <dbReference type="ARBA" id="ARBA00023235"/>
    </source>
</evidence>
<dbReference type="InterPro" id="IPR003601">
    <property type="entry name" value="Topo_IA_2"/>
</dbReference>
<dbReference type="Gene3D" id="1.10.290.10">
    <property type="entry name" value="Topoisomerase I, domain 4"/>
    <property type="match status" value="1"/>
</dbReference>
<evidence type="ECO:0000256" key="9">
    <source>
        <dbReference type="ARBA" id="ARBA00030003"/>
    </source>
</evidence>
<keyword evidence="6" id="KW-0799">Topoisomerase</keyword>
<dbReference type="InterPro" id="IPR000380">
    <property type="entry name" value="Topo_IA"/>
</dbReference>
<feature type="domain" description="Toprim" evidence="13">
    <location>
        <begin position="2"/>
        <end position="137"/>
    </location>
</feature>
<dbReference type="InterPro" id="IPR023406">
    <property type="entry name" value="Topo_IA_AS"/>
</dbReference>
<evidence type="ECO:0000256" key="2">
    <source>
        <dbReference type="ARBA" id="ARBA00009446"/>
    </source>
</evidence>
<evidence type="ECO:0000259" key="14">
    <source>
        <dbReference type="PROSITE" id="PS52039"/>
    </source>
</evidence>
<dbReference type="Proteomes" id="UP000477010">
    <property type="component" value="Unassembled WGS sequence"/>
</dbReference>
<evidence type="ECO:0000256" key="10">
    <source>
        <dbReference type="ARBA" id="ARBA00031985"/>
    </source>
</evidence>
<organism evidence="15 16">
    <name type="scientific">Faecalibacterium prausnitzii</name>
    <dbReference type="NCBI Taxonomy" id="853"/>
    <lineage>
        <taxon>Bacteria</taxon>
        <taxon>Bacillati</taxon>
        <taxon>Bacillota</taxon>
        <taxon>Clostridia</taxon>
        <taxon>Eubacteriales</taxon>
        <taxon>Oscillospiraceae</taxon>
        <taxon>Faecalibacterium</taxon>
    </lineage>
</organism>
<dbReference type="NCBIfam" id="NF005829">
    <property type="entry name" value="PRK07726.1"/>
    <property type="match status" value="1"/>
</dbReference>
<evidence type="ECO:0000256" key="12">
    <source>
        <dbReference type="ARBA" id="ARBA00032877"/>
    </source>
</evidence>
<dbReference type="Pfam" id="PF01751">
    <property type="entry name" value="Toprim"/>
    <property type="match status" value="1"/>
</dbReference>
<dbReference type="InterPro" id="IPR013824">
    <property type="entry name" value="Topo_IA_cen_sub1"/>
</dbReference>
<comment type="catalytic activity">
    <reaction evidence="1">
        <text>ATP-independent breakage of single-stranded DNA, followed by passage and rejoining.</text>
        <dbReference type="EC" id="5.6.2.1"/>
    </reaction>
</comment>
<dbReference type="Gene3D" id="2.70.20.10">
    <property type="entry name" value="Topoisomerase I, domain 3"/>
    <property type="match status" value="1"/>
</dbReference>
<dbReference type="Gene3D" id="1.10.460.10">
    <property type="entry name" value="Topoisomerase I, domain 2"/>
    <property type="match status" value="1"/>
</dbReference>
<dbReference type="PRINTS" id="PR00417">
    <property type="entry name" value="PRTPISMRASEI"/>
</dbReference>
<dbReference type="GO" id="GO:0003677">
    <property type="term" value="F:DNA binding"/>
    <property type="evidence" value="ECO:0007669"/>
    <property type="project" value="UniProtKB-KW"/>
</dbReference>
<dbReference type="SUPFAM" id="SSF56712">
    <property type="entry name" value="Prokaryotic type I DNA topoisomerase"/>
    <property type="match status" value="1"/>
</dbReference>
<dbReference type="CDD" id="cd00186">
    <property type="entry name" value="TOP1Ac"/>
    <property type="match status" value="1"/>
</dbReference>
<evidence type="ECO:0000256" key="4">
    <source>
        <dbReference type="ARBA" id="ARBA00022723"/>
    </source>
</evidence>
<dbReference type="InterPro" id="IPR003602">
    <property type="entry name" value="Topo_IA_DNA-bd_dom"/>
</dbReference>
<sequence length="690" mass="76398">MAKLVVAEKPSVAMSYAKVLGATSRKDGYLEGNDYLVSWCVGHLVELAPPNVYDAKYVKWSIADLPILPEKWQYLVSASTKKQFGILQKLMHRPDVDSIVNSCDSGREGELIFRLVYQQAGCKKPFSRLWLSSMEENAIREGFARLKPSTEYDALYNAALCRERADWMVGINASRLFSCLYGQPLAVGRVMTPVLAMTVVREAAIAAFVPQKFYTVELELTSGCTASSRRISEKDAAENLLAECRKEMISTIQKVTRKEKSENPPLLYDLTALQRDANRLLGFTAQQTLDYAQSLYEKRLITYPRTDSRFLTEDMAASLPGLVADTGGAFAVEEPFPIHVQQVINGSKVNDHHALLPTKSMAKADLAALPAGERNILRLIAARLLCAVGEPHRYAETTLTTICAEEEFSAKGKVVLSDGWKAVERKMLGELLGKQKEPAVLPDVQEQSQCCVTGAELKEGQTSPPKSYTEDTLLSAMQAAGADSMPQGVERQGIGTPATRAATIEKLVQKGFLERKGSKKTKVLLPTDKGKALITVMPEEIQSPEMTADWETKLLRIERGEMEPNEFMTEIKEMISSLVTTTEARKGANALMKNKVIGVCPNCGKSVVEREKGWFCENRECRFVLWKDNAFFKRLGKRLDAHAADKLLRDGRVRLKGCKSAKGKTYNATVLLSCEADGRSKFSLEFEGGC</sequence>
<dbReference type="SMART" id="SM00437">
    <property type="entry name" value="TOP1Ac"/>
    <property type="match status" value="1"/>
</dbReference>